<protein>
    <submittedName>
        <fullName evidence="1">Uncharacterized protein</fullName>
    </submittedName>
</protein>
<organism evidence="1 2">
    <name type="scientific">Oryza meyeriana var. granulata</name>
    <dbReference type="NCBI Taxonomy" id="110450"/>
    <lineage>
        <taxon>Eukaryota</taxon>
        <taxon>Viridiplantae</taxon>
        <taxon>Streptophyta</taxon>
        <taxon>Embryophyta</taxon>
        <taxon>Tracheophyta</taxon>
        <taxon>Spermatophyta</taxon>
        <taxon>Magnoliopsida</taxon>
        <taxon>Liliopsida</taxon>
        <taxon>Poales</taxon>
        <taxon>Poaceae</taxon>
        <taxon>BOP clade</taxon>
        <taxon>Oryzoideae</taxon>
        <taxon>Oryzeae</taxon>
        <taxon>Oryzinae</taxon>
        <taxon>Oryza</taxon>
        <taxon>Oryza meyeriana</taxon>
    </lineage>
</organism>
<evidence type="ECO:0000313" key="1">
    <source>
        <dbReference type="EMBL" id="KAF0932899.1"/>
    </source>
</evidence>
<proteinExistence type="predicted"/>
<gene>
    <name evidence="1" type="ORF">E2562_013099</name>
</gene>
<keyword evidence="2" id="KW-1185">Reference proteome</keyword>
<sequence>MANDFVSFSVVASLDARLVVVYIIPFKEVALMHSEGMLAGEISEVADCLQPVINLLAYYLTVLRRFDVDQPRNLAKSVTAQ</sequence>
<reference evidence="1 2" key="1">
    <citation type="submission" date="2019-11" db="EMBL/GenBank/DDBJ databases">
        <title>Whole genome sequence of Oryza granulata.</title>
        <authorList>
            <person name="Li W."/>
        </authorList>
    </citation>
    <scope>NUCLEOTIDE SEQUENCE [LARGE SCALE GENOMIC DNA]</scope>
    <source>
        <strain evidence="2">cv. Menghai</strain>
        <tissue evidence="1">Leaf</tissue>
    </source>
</reference>
<dbReference type="InterPro" id="IPR046348">
    <property type="entry name" value="SIS_dom_sf"/>
</dbReference>
<dbReference type="EMBL" id="SPHZ02000001">
    <property type="protein sequence ID" value="KAF0932899.1"/>
    <property type="molecule type" value="Genomic_DNA"/>
</dbReference>
<name>A0A6G1F7T6_9ORYZ</name>
<comment type="caution">
    <text evidence="1">The sequence shown here is derived from an EMBL/GenBank/DDBJ whole genome shotgun (WGS) entry which is preliminary data.</text>
</comment>
<accession>A0A6G1F7T6</accession>
<dbReference type="GO" id="GO:1901135">
    <property type="term" value="P:carbohydrate derivative metabolic process"/>
    <property type="evidence" value="ECO:0007669"/>
    <property type="project" value="InterPro"/>
</dbReference>
<dbReference type="OrthoDB" id="1678175at2759"/>
<dbReference type="GO" id="GO:0097367">
    <property type="term" value="F:carbohydrate derivative binding"/>
    <property type="evidence" value="ECO:0007669"/>
    <property type="project" value="InterPro"/>
</dbReference>
<dbReference type="SUPFAM" id="SSF53697">
    <property type="entry name" value="SIS domain"/>
    <property type="match status" value="1"/>
</dbReference>
<dbReference type="AlphaFoldDB" id="A0A6G1F7T6"/>
<evidence type="ECO:0000313" key="2">
    <source>
        <dbReference type="Proteomes" id="UP000479710"/>
    </source>
</evidence>
<dbReference type="Gene3D" id="3.40.50.10490">
    <property type="entry name" value="Glucose-6-phosphate isomerase like protein, domain 1"/>
    <property type="match status" value="1"/>
</dbReference>
<dbReference type="Proteomes" id="UP000479710">
    <property type="component" value="Unassembled WGS sequence"/>
</dbReference>